<dbReference type="RefSeq" id="WP_132702893.1">
    <property type="nucleotide sequence ID" value="NZ_SMGI01000001.1"/>
</dbReference>
<dbReference type="PANTHER" id="PTHR36836">
    <property type="entry name" value="COLANIC ACID BIOSYNTHESIS PROTEIN WCAK"/>
    <property type="match status" value="1"/>
</dbReference>
<evidence type="ECO:0000259" key="1">
    <source>
        <dbReference type="Pfam" id="PF04230"/>
    </source>
</evidence>
<dbReference type="OrthoDB" id="2082405at2"/>
<gene>
    <name evidence="2" type="ORF">DFQ05_0322</name>
</gene>
<organism evidence="2 3">
    <name type="scientific">Winogradskyella wandonensis</name>
    <dbReference type="NCBI Taxonomy" id="1442586"/>
    <lineage>
        <taxon>Bacteria</taxon>
        <taxon>Pseudomonadati</taxon>
        <taxon>Bacteroidota</taxon>
        <taxon>Flavobacteriia</taxon>
        <taxon>Flavobacteriales</taxon>
        <taxon>Flavobacteriaceae</taxon>
        <taxon>Winogradskyella</taxon>
    </lineage>
</organism>
<evidence type="ECO:0000313" key="3">
    <source>
        <dbReference type="Proteomes" id="UP000295714"/>
    </source>
</evidence>
<dbReference type="Proteomes" id="UP000295714">
    <property type="component" value="Unassembled WGS sequence"/>
</dbReference>
<reference evidence="2 3" key="1">
    <citation type="journal article" date="2015" name="Stand. Genomic Sci.">
        <title>Genomic Encyclopedia of Bacterial and Archaeal Type Strains, Phase III: the genomes of soil and plant-associated and newly described type strains.</title>
        <authorList>
            <person name="Whitman W.B."/>
            <person name="Woyke T."/>
            <person name="Klenk H.P."/>
            <person name="Zhou Y."/>
            <person name="Lilburn T.G."/>
            <person name="Beck B.J."/>
            <person name="De Vos P."/>
            <person name="Vandamme P."/>
            <person name="Eisen J.A."/>
            <person name="Garrity G."/>
            <person name="Hugenholtz P."/>
            <person name="Kyrpides N.C."/>
        </authorList>
    </citation>
    <scope>NUCLEOTIDE SEQUENCE [LARGE SCALE GENOMIC DNA]</scope>
    <source>
        <strain evidence="2 3">CECT 8445</strain>
    </source>
</reference>
<accession>A0A4R1KUE1</accession>
<dbReference type="AlphaFoldDB" id="A0A4R1KUE1"/>
<keyword evidence="2" id="KW-0808">Transferase</keyword>
<feature type="domain" description="Polysaccharide pyruvyl transferase" evidence="1">
    <location>
        <begin position="73"/>
        <end position="329"/>
    </location>
</feature>
<dbReference type="Pfam" id="PF04230">
    <property type="entry name" value="PS_pyruv_trans"/>
    <property type="match status" value="1"/>
</dbReference>
<dbReference type="PANTHER" id="PTHR36836:SF1">
    <property type="entry name" value="COLANIC ACID BIOSYNTHESIS PROTEIN WCAK"/>
    <property type="match status" value="1"/>
</dbReference>
<sequence length="400" mass="45861">MKNTVKKYLKRIYRHFFRKPKSKKEQKSIILPKILNESSKKSLNKIVHISAFSYGNAGDTLLPLALQNTWDTVLPTIDWNNKQIYPKVNNSLVNEINNSKGVVIGGGGLFLKDTNANKISGWQLPCSIEMLNNIKVPIVLSAVGYNRFRGQDDFEPYFKENITAFAEKSVYLGLRNTGSIEALKNYIPEQFHHKIRFQPCMTTFISELYPKITDYNNKEDFVAINTAFDRSHFRFGENIGDILSATAKVLKEISQKFPLKFYSHMPSDEAFLPFLQSYEVDYELIKLNKVHPKNIILEYAKPKLVIGMRGHAQMIPFGCKTPIVSIVSHNKLQWFLDDIGRPEWGVDVLSDAYEKDLRERVFSALANTENEMAYISSKQKELFATSINNVNDALLKMQLN</sequence>
<name>A0A4R1KUE1_9FLAO</name>
<evidence type="ECO:0000313" key="2">
    <source>
        <dbReference type="EMBL" id="TCK68812.1"/>
    </source>
</evidence>
<dbReference type="InterPro" id="IPR007345">
    <property type="entry name" value="Polysacch_pyruvyl_Trfase"/>
</dbReference>
<comment type="caution">
    <text evidence="2">The sequence shown here is derived from an EMBL/GenBank/DDBJ whole genome shotgun (WGS) entry which is preliminary data.</text>
</comment>
<dbReference type="EMBL" id="SMGI01000001">
    <property type="protein sequence ID" value="TCK68812.1"/>
    <property type="molecule type" value="Genomic_DNA"/>
</dbReference>
<dbReference type="GO" id="GO:0016740">
    <property type="term" value="F:transferase activity"/>
    <property type="evidence" value="ECO:0007669"/>
    <property type="project" value="UniProtKB-KW"/>
</dbReference>
<keyword evidence="3" id="KW-1185">Reference proteome</keyword>
<proteinExistence type="predicted"/>
<protein>
    <submittedName>
        <fullName evidence="2">Polysaccharide pyruvyl transferase WcaK-like protein</fullName>
    </submittedName>
</protein>